<organism evidence="20 21">
    <name type="scientific">Periplaneta americana</name>
    <name type="common">American cockroach</name>
    <name type="synonym">Blatta americana</name>
    <dbReference type="NCBI Taxonomy" id="6978"/>
    <lineage>
        <taxon>Eukaryota</taxon>
        <taxon>Metazoa</taxon>
        <taxon>Ecdysozoa</taxon>
        <taxon>Arthropoda</taxon>
        <taxon>Hexapoda</taxon>
        <taxon>Insecta</taxon>
        <taxon>Pterygota</taxon>
        <taxon>Neoptera</taxon>
        <taxon>Polyneoptera</taxon>
        <taxon>Dictyoptera</taxon>
        <taxon>Blattodea</taxon>
        <taxon>Blattoidea</taxon>
        <taxon>Blattidae</taxon>
        <taxon>Blattinae</taxon>
        <taxon>Periplaneta</taxon>
    </lineage>
</organism>
<dbReference type="PROSITE" id="PS51797">
    <property type="entry name" value="TCTP_3"/>
    <property type="match status" value="1"/>
</dbReference>
<evidence type="ECO:0000256" key="14">
    <source>
        <dbReference type="PROSITE-ProRule" id="PRU00339"/>
    </source>
</evidence>
<dbReference type="Gene3D" id="2.170.150.10">
    <property type="entry name" value="Metal Binding Protein, Guanine Nucleotide Exchange Factor, Chain A"/>
    <property type="match status" value="1"/>
</dbReference>
<dbReference type="InterPro" id="IPR036940">
    <property type="entry name" value="PI3/4_kinase_cat_sf"/>
</dbReference>
<evidence type="ECO:0000256" key="9">
    <source>
        <dbReference type="ARBA" id="ARBA00022777"/>
    </source>
</evidence>
<dbReference type="SUPFAM" id="SSF56112">
    <property type="entry name" value="Protein kinase-like (PK-like)"/>
    <property type="match status" value="1"/>
</dbReference>
<dbReference type="PROSITE" id="PS51189">
    <property type="entry name" value="FAT"/>
    <property type="match status" value="1"/>
</dbReference>
<feature type="domain" description="FAT" evidence="17">
    <location>
        <begin position="211"/>
        <end position="743"/>
    </location>
</feature>
<evidence type="ECO:0000259" key="19">
    <source>
        <dbReference type="PROSITE" id="PS51797"/>
    </source>
</evidence>
<evidence type="ECO:0000256" key="12">
    <source>
        <dbReference type="ARBA" id="ARBA00023242"/>
    </source>
</evidence>
<dbReference type="SUPFAM" id="SSF51316">
    <property type="entry name" value="Mss4-like"/>
    <property type="match status" value="1"/>
</dbReference>
<dbReference type="Pfam" id="PF00454">
    <property type="entry name" value="PI3_PI4_kinase"/>
    <property type="match status" value="1"/>
</dbReference>
<comment type="subcellular location">
    <subcellularLocation>
        <location evidence="2">Nucleus</location>
    </subcellularLocation>
</comment>
<evidence type="ECO:0000256" key="7">
    <source>
        <dbReference type="ARBA" id="ARBA00022741"/>
    </source>
</evidence>
<dbReference type="Proteomes" id="UP001148838">
    <property type="component" value="Unassembled WGS sequence"/>
</dbReference>
<keyword evidence="10" id="KW-0067">ATP-binding</keyword>
<dbReference type="Pfam" id="PF25030">
    <property type="entry name" value="M-HEAT_ATR"/>
    <property type="match status" value="1"/>
</dbReference>
<keyword evidence="5" id="KW-0723">Serine/threonine-protein kinase</keyword>
<evidence type="ECO:0000313" key="20">
    <source>
        <dbReference type="EMBL" id="KAJ4431843.1"/>
    </source>
</evidence>
<dbReference type="Pfam" id="PF02259">
    <property type="entry name" value="FAT"/>
    <property type="match status" value="1"/>
</dbReference>
<evidence type="ECO:0000256" key="13">
    <source>
        <dbReference type="ARBA" id="ARBA00024420"/>
    </source>
</evidence>
<evidence type="ECO:0000256" key="3">
    <source>
        <dbReference type="ARBA" id="ARBA00010769"/>
    </source>
</evidence>
<comment type="similarity">
    <text evidence="15">Belongs to the TCTP family.</text>
</comment>
<reference evidence="20 21" key="1">
    <citation type="journal article" date="2022" name="Allergy">
        <title>Genome assembly and annotation of Periplaneta americana reveal a comprehensive cockroach allergen profile.</title>
        <authorList>
            <person name="Wang L."/>
            <person name="Xiong Q."/>
            <person name="Saelim N."/>
            <person name="Wang L."/>
            <person name="Nong W."/>
            <person name="Wan A.T."/>
            <person name="Shi M."/>
            <person name="Liu X."/>
            <person name="Cao Q."/>
            <person name="Hui J.H.L."/>
            <person name="Sookrung N."/>
            <person name="Leung T.F."/>
            <person name="Tungtrongchitr A."/>
            <person name="Tsui S.K.W."/>
        </authorList>
    </citation>
    <scope>NUCLEOTIDE SEQUENCE [LARGE SCALE GENOMIC DNA]</scope>
    <source>
        <strain evidence="20">PWHHKU_190912</strain>
    </source>
</reference>
<dbReference type="PROSITE" id="PS50005">
    <property type="entry name" value="TPR"/>
    <property type="match status" value="1"/>
</dbReference>
<dbReference type="InterPro" id="IPR019734">
    <property type="entry name" value="TPR_rpt"/>
</dbReference>
<keyword evidence="6" id="KW-0808">Transferase</keyword>
<dbReference type="PANTHER" id="PTHR11139:SF69">
    <property type="entry name" value="SERINE_THREONINE-PROTEIN KINASE ATR"/>
    <property type="match status" value="1"/>
</dbReference>
<dbReference type="Pfam" id="PF00838">
    <property type="entry name" value="TCTP"/>
    <property type="match status" value="1"/>
</dbReference>
<keyword evidence="7" id="KW-0547">Nucleotide-binding</keyword>
<dbReference type="InterPro" id="IPR011323">
    <property type="entry name" value="Mss4/transl-control_tumour"/>
</dbReference>
<name>A0ABQ8SD44_PERAM</name>
<dbReference type="EC" id="2.7.11.1" evidence="4"/>
<evidence type="ECO:0000256" key="1">
    <source>
        <dbReference type="ARBA" id="ARBA00002114"/>
    </source>
</evidence>
<keyword evidence="11" id="KW-0234">DNA repair</keyword>
<dbReference type="PRINTS" id="PR01653">
    <property type="entry name" value="TCTPROTEIN"/>
</dbReference>
<keyword evidence="21" id="KW-1185">Reference proteome</keyword>
<evidence type="ECO:0000259" key="17">
    <source>
        <dbReference type="PROSITE" id="PS51189"/>
    </source>
</evidence>
<dbReference type="InterPro" id="IPR056802">
    <property type="entry name" value="ATR-like_M-HEAT"/>
</dbReference>
<dbReference type="InterPro" id="IPR000403">
    <property type="entry name" value="PI3/4_kinase_cat_dom"/>
</dbReference>
<dbReference type="PROSITE" id="PS01003">
    <property type="entry name" value="TCTP_2"/>
    <property type="match status" value="1"/>
</dbReference>
<gene>
    <name evidence="20" type="ORF">ANN_20449</name>
</gene>
<proteinExistence type="inferred from homology"/>
<keyword evidence="12" id="KW-0539">Nucleus</keyword>
<accession>A0ABQ8SD44</accession>
<comment type="function">
    <text evidence="1">Involved in calcium binding and microtubule stabilization.</text>
</comment>
<dbReference type="Gene3D" id="1.10.1070.11">
    <property type="entry name" value="Phosphatidylinositol 3-/4-kinase, catalytic domain"/>
    <property type="match status" value="1"/>
</dbReference>
<evidence type="ECO:0000256" key="11">
    <source>
        <dbReference type="ARBA" id="ARBA00023204"/>
    </source>
</evidence>
<feature type="domain" description="PI3K/PI4K catalytic" evidence="16">
    <location>
        <begin position="853"/>
        <end position="1163"/>
    </location>
</feature>
<evidence type="ECO:0000256" key="2">
    <source>
        <dbReference type="ARBA" id="ARBA00004123"/>
    </source>
</evidence>
<dbReference type="InterPro" id="IPR014009">
    <property type="entry name" value="PIK_FAT"/>
</dbReference>
<evidence type="ECO:0000256" key="6">
    <source>
        <dbReference type="ARBA" id="ARBA00022679"/>
    </source>
</evidence>
<dbReference type="InterPro" id="IPR018105">
    <property type="entry name" value="Translational_control_tumour_p"/>
</dbReference>
<dbReference type="InterPro" id="IPR050517">
    <property type="entry name" value="DDR_Repair_Kinase"/>
</dbReference>
<dbReference type="InterPro" id="IPR003152">
    <property type="entry name" value="FATC_dom"/>
</dbReference>
<dbReference type="EMBL" id="JAJSOF020000029">
    <property type="protein sequence ID" value="KAJ4431843.1"/>
    <property type="molecule type" value="Genomic_DNA"/>
</dbReference>
<keyword evidence="9" id="KW-0418">Kinase</keyword>
<feature type="domain" description="FATC" evidence="18">
    <location>
        <begin position="1177"/>
        <end position="1209"/>
    </location>
</feature>
<protein>
    <recommendedName>
        <fullName evidence="13">Serine/threonine-protein kinase ATR</fullName>
        <ecNumber evidence="4">2.7.11.1</ecNumber>
    </recommendedName>
</protein>
<dbReference type="Gene3D" id="3.30.1010.10">
    <property type="entry name" value="Phosphatidylinositol 3-kinase Catalytic Subunit, Chain A, domain 4"/>
    <property type="match status" value="1"/>
</dbReference>
<dbReference type="Gene3D" id="1.25.40.10">
    <property type="entry name" value="Tetratricopeptide repeat domain"/>
    <property type="match status" value="1"/>
</dbReference>
<dbReference type="InterPro" id="IPR011057">
    <property type="entry name" value="Mss4-like_sf"/>
</dbReference>
<dbReference type="SMART" id="SM01343">
    <property type="entry name" value="FATC"/>
    <property type="match status" value="1"/>
</dbReference>
<dbReference type="Pfam" id="PF23593">
    <property type="entry name" value="HEAT_ATR"/>
    <property type="match status" value="1"/>
</dbReference>
<evidence type="ECO:0000313" key="21">
    <source>
        <dbReference type="Proteomes" id="UP001148838"/>
    </source>
</evidence>
<dbReference type="InterPro" id="IPR034737">
    <property type="entry name" value="TCTP"/>
</dbReference>
<feature type="domain" description="TCTP" evidence="19">
    <location>
        <begin position="1247"/>
        <end position="1425"/>
    </location>
</feature>
<dbReference type="SMART" id="SM00146">
    <property type="entry name" value="PI3Kc"/>
    <property type="match status" value="1"/>
</dbReference>
<comment type="caution">
    <text evidence="20">The sequence shown here is derived from an EMBL/GenBank/DDBJ whole genome shotgun (WGS) entry which is preliminary data.</text>
</comment>
<dbReference type="InterPro" id="IPR018103">
    <property type="entry name" value="Translation_control_tumour_CS"/>
</dbReference>
<evidence type="ECO:0000256" key="10">
    <source>
        <dbReference type="ARBA" id="ARBA00022840"/>
    </source>
</evidence>
<dbReference type="PROSITE" id="PS51190">
    <property type="entry name" value="FATC"/>
    <property type="match status" value="1"/>
</dbReference>
<evidence type="ECO:0000259" key="16">
    <source>
        <dbReference type="PROSITE" id="PS50290"/>
    </source>
</evidence>
<dbReference type="InterPro" id="IPR011990">
    <property type="entry name" value="TPR-like_helical_dom_sf"/>
</dbReference>
<evidence type="ECO:0000259" key="18">
    <source>
        <dbReference type="PROSITE" id="PS51190"/>
    </source>
</evidence>
<keyword evidence="8" id="KW-0227">DNA damage</keyword>
<dbReference type="InterPro" id="IPR003151">
    <property type="entry name" value="PIK-rel_kinase_FAT"/>
</dbReference>
<feature type="repeat" description="TPR" evidence="14">
    <location>
        <begin position="206"/>
        <end position="239"/>
    </location>
</feature>
<dbReference type="SUPFAM" id="SSF81901">
    <property type="entry name" value="HCP-like"/>
    <property type="match status" value="1"/>
</dbReference>
<dbReference type="PROSITE" id="PS50290">
    <property type="entry name" value="PI3_4_KINASE_3"/>
    <property type="match status" value="1"/>
</dbReference>
<evidence type="ECO:0000256" key="15">
    <source>
        <dbReference type="PROSITE-ProRule" id="PRU01133"/>
    </source>
</evidence>
<keyword evidence="14" id="KW-0802">TPR repeat</keyword>
<sequence length="1425" mass="164910">MAIRLDHFVQKMLFGHQSFPLREEKSECFRTKSSHGKTLNDWACNWAFTILKTIKLPNIKAVFEACTISLKRDLQTLLFFLPFILMHGLVTATPAETETFLEEILAVLNASSNTSSSSGSDVGKLAQEFEIRPDEKPNFPVTLSERELETKKSPNVDHNMLCAKTVFTLIDFLWCWLQDWRSANVDKCRNPSDDPVYFTVEAFLSKIPYLTVAMSNMNQGEYPRALKYLEKYIKLKPEEFQAQLWLFMKIYANMNEPDAVHGIMALREREPSIEELIIAHQVTGQLQEAAACYERMAQEGKMSREFSKGMVQCYLWLDQPITALRIAQGIVSERLHILNEIERAELAVKTMEKNEYNLDYCLFVAQDMIVEWGDRLKYVQRFSRTREPILRMRRILLALMKARIEEKLPAVASFLDEELGKYWLESARTARNDGLHQQAYTYILNAEKFRLKELFVEKAKLYWEKGEQDPAFLTLRRGLEEYFSDGNECSPPVSNSDEMNERIRAEARLLLATYNDETVNVDMDTNISNYKNAVEACQQWEKSSVCLAQYYDRVLAALSSEEDEDKSKVGEIQVNIVNYYGKSLLYGCNYIYQSMPRVLSIWFDFGTQVSEKEKDKDRTKKKMAALREMRSNLDTMTRFITKQFEIRFPVWAKVKIYGTRCLSVVVHHANPMTSKACICEMSSVCQLVKELPPYMFLTAFSQLVSRICHPHPDVFRYLKTIIAHVIVSYPQQSLWMLMSVYKSSSPLRVKRCEEVLNDSSIRKSNITKLLQDFVHLTEKLIDLSEKPITVTAKQYTFSLSTVLASLPRLLRSPDFSEIMVPCQQFTIIQLPTDEANLYGHCPFPKDPVYIKEMTDDLFVLASLQKPRRVTFIGTDGEKYMMMCKAKDDLRKDFRFMEFNNVVNRYLRNDPESRQRGLHIRTYHVVPLNEECGIVEWVPMLVAYRNIILKLYRERGNTLMTAKEYREHICDPSTPHNMKKTKFLNVFLPKHPPVFDEWFRNTFAEPYEWYRARTSYTRTTAVMSMVGYILGLGDRHGENILLDTVSGEAVHVDFNCIFNKGEQFTCPERVPFRLTHNMVAGMGPMGVEGIFRKSCEITLRILRTQIETLMSVLRPFVYDPMVVWPNQSSEGNQDSRSAGRKDYSSTEITNTCAVKNLEDIEKRLQGMVRMKMKQCSSLALSVEGQANNLILEASNVDNLCEMYIGWGPFLYVNCEIFVIGCNKCKWLKYNNLNNNNIGQGDVCSTINCKKNRLELSFFRKSQEGDEMFSDSYKMKLVDEVLYEVYGKLITRKQGDVQIEGFNPSAEEASEGTDESVESGVDVVLNHRLSETYAFGDKKSFTAYLKEYMKKLVQKLEEKNPDEVSVFKNNTNKVMKDILGRFKDLQFYTGESMDIDGMVAMLEYRDIDGDSVPVLMFFKHGLEEEKF</sequence>
<dbReference type="CDD" id="cd00892">
    <property type="entry name" value="PIKKc_ATR"/>
    <property type="match status" value="1"/>
</dbReference>
<evidence type="ECO:0000256" key="5">
    <source>
        <dbReference type="ARBA" id="ARBA00022527"/>
    </source>
</evidence>
<evidence type="ECO:0000256" key="8">
    <source>
        <dbReference type="ARBA" id="ARBA00022763"/>
    </source>
</evidence>
<dbReference type="PANTHER" id="PTHR11139">
    <property type="entry name" value="ATAXIA TELANGIECTASIA MUTATED ATM -RELATED"/>
    <property type="match status" value="1"/>
</dbReference>
<dbReference type="InterPro" id="IPR018936">
    <property type="entry name" value="PI3/4_kinase_CS"/>
</dbReference>
<comment type="similarity">
    <text evidence="3">Belongs to the PI3/PI4-kinase family. ATM subfamily.</text>
</comment>
<dbReference type="PROSITE" id="PS00916">
    <property type="entry name" value="PI3_4_KINASE_2"/>
    <property type="match status" value="1"/>
</dbReference>
<dbReference type="Pfam" id="PF02260">
    <property type="entry name" value="FATC"/>
    <property type="match status" value="1"/>
</dbReference>
<evidence type="ECO:0000256" key="4">
    <source>
        <dbReference type="ARBA" id="ARBA00012513"/>
    </source>
</evidence>
<dbReference type="InterPro" id="IPR057564">
    <property type="entry name" value="HEAT_ATR"/>
</dbReference>
<dbReference type="InterPro" id="IPR011009">
    <property type="entry name" value="Kinase-like_dom_sf"/>
</dbReference>